<name>A0A1X6NCQ0_9APHY</name>
<dbReference type="Proteomes" id="UP000194127">
    <property type="component" value="Unassembled WGS sequence"/>
</dbReference>
<organism evidence="2 3">
    <name type="scientific">Postia placenta MAD-698-R-SB12</name>
    <dbReference type="NCBI Taxonomy" id="670580"/>
    <lineage>
        <taxon>Eukaryota</taxon>
        <taxon>Fungi</taxon>
        <taxon>Dikarya</taxon>
        <taxon>Basidiomycota</taxon>
        <taxon>Agaricomycotina</taxon>
        <taxon>Agaricomycetes</taxon>
        <taxon>Polyporales</taxon>
        <taxon>Adustoporiaceae</taxon>
        <taxon>Rhodonia</taxon>
    </lineage>
</organism>
<feature type="compositionally biased region" description="Basic and acidic residues" evidence="1">
    <location>
        <begin position="9"/>
        <end position="20"/>
    </location>
</feature>
<dbReference type="OrthoDB" id="2734547at2759"/>
<dbReference type="AlphaFoldDB" id="A0A1X6NCQ0"/>
<evidence type="ECO:0000313" key="3">
    <source>
        <dbReference type="Proteomes" id="UP000194127"/>
    </source>
</evidence>
<gene>
    <name evidence="2" type="ORF">POSPLADRAFT_1073009</name>
</gene>
<protein>
    <recommendedName>
        <fullName evidence="4">F-box domain-containing protein</fullName>
    </recommendedName>
</protein>
<accession>A0A1X6NCQ0</accession>
<keyword evidence="3" id="KW-1185">Reference proteome</keyword>
<reference evidence="2 3" key="1">
    <citation type="submission" date="2017-04" db="EMBL/GenBank/DDBJ databases">
        <title>Genome Sequence of the Model Brown-Rot Fungus Postia placenta SB12.</title>
        <authorList>
            <consortium name="DOE Joint Genome Institute"/>
            <person name="Gaskell J."/>
            <person name="Kersten P."/>
            <person name="Larrondo L.F."/>
            <person name="Canessa P."/>
            <person name="Martinez D."/>
            <person name="Hibbett D."/>
            <person name="Schmoll M."/>
            <person name="Kubicek C.P."/>
            <person name="Martinez A.T."/>
            <person name="Yadav J."/>
            <person name="Master E."/>
            <person name="Magnuson J.K."/>
            <person name="James T."/>
            <person name="Yaver D."/>
            <person name="Berka R."/>
            <person name="Labutti K."/>
            <person name="Lipzen A."/>
            <person name="Aerts A."/>
            <person name="Barry K."/>
            <person name="Henrissat B."/>
            <person name="Blanchette R."/>
            <person name="Grigoriev I."/>
            <person name="Cullen D."/>
        </authorList>
    </citation>
    <scope>NUCLEOTIDE SEQUENCE [LARGE SCALE GENOMIC DNA]</scope>
    <source>
        <strain evidence="2 3">MAD-698-R-SB12</strain>
    </source>
</reference>
<dbReference type="EMBL" id="KZ110592">
    <property type="protein sequence ID" value="OSX66408.1"/>
    <property type="molecule type" value="Genomic_DNA"/>
</dbReference>
<dbReference type="RefSeq" id="XP_024343202.1">
    <property type="nucleotide sequence ID" value="XM_024482564.1"/>
</dbReference>
<proteinExistence type="predicted"/>
<evidence type="ECO:0008006" key="4">
    <source>
        <dbReference type="Google" id="ProtNLM"/>
    </source>
</evidence>
<feature type="region of interest" description="Disordered" evidence="1">
    <location>
        <begin position="1"/>
        <end position="28"/>
    </location>
</feature>
<dbReference type="SUPFAM" id="SSF52047">
    <property type="entry name" value="RNI-like"/>
    <property type="match status" value="1"/>
</dbReference>
<evidence type="ECO:0000313" key="2">
    <source>
        <dbReference type="EMBL" id="OSX66408.1"/>
    </source>
</evidence>
<sequence length="422" mass="46233">MNGTRRSNRRPEMDVRDRKAASIARSPSMPLPPELTDRIIGLLHHDYPSLAACALTATSWLPAARYHRFRHTHLPYSKLDAFKHLLHGAPQLGLCIQSLRISSSHHMSNVWQHDPCSFLAALPAVTQLQLHNVRVDGTLYVALLAALPATVHLSLVRCSFADLSDVVSLAVSFPLLESLAVSSLWTPQSSKHADPPCPPRLHTVAFDHIASLPADFFHWLTQPNDRRTPIERLSFGISSEQDLGPLTALLSAFGADLQHLRLRVHIETTLSRLLDNPASTLSLAPCTALRTLSLQLDLGELCVPANRSLPAIPALLAQLPLPPAAPFLTDLTLALRVDDVDTADLRALDSECGVRALSPVRFRDLRALDWPALGRVLARGVRQLSVLGRGDRAALEEWVGDRCPELAQRGVLSFMDAPLEGP</sequence>
<dbReference type="GeneID" id="36327513"/>
<evidence type="ECO:0000256" key="1">
    <source>
        <dbReference type="SAM" id="MobiDB-lite"/>
    </source>
</evidence>